<reference evidence="2 3" key="1">
    <citation type="submission" date="2020-07" db="EMBL/GenBank/DDBJ databases">
        <title>Sequencing the genomes of 1000 actinobacteria strains.</title>
        <authorList>
            <person name="Klenk H.-P."/>
        </authorList>
    </citation>
    <scope>NUCLEOTIDE SEQUENCE [LARGE SCALE GENOMIC DNA]</scope>
    <source>
        <strain evidence="2 3">DSM 102047</strain>
    </source>
</reference>
<dbReference type="EMBL" id="JACBYQ010000001">
    <property type="protein sequence ID" value="NYE94916.1"/>
    <property type="molecule type" value="Genomic_DNA"/>
</dbReference>
<accession>A0A7Y9LSS1</accession>
<dbReference type="SUPFAM" id="SSF47413">
    <property type="entry name" value="lambda repressor-like DNA-binding domains"/>
    <property type="match status" value="1"/>
</dbReference>
<evidence type="ECO:0000313" key="3">
    <source>
        <dbReference type="Proteomes" id="UP000521748"/>
    </source>
</evidence>
<dbReference type="GO" id="GO:0003677">
    <property type="term" value="F:DNA binding"/>
    <property type="evidence" value="ECO:0007669"/>
    <property type="project" value="InterPro"/>
</dbReference>
<comment type="caution">
    <text evidence="2">The sequence shown here is derived from an EMBL/GenBank/DDBJ whole genome shotgun (WGS) entry which is preliminary data.</text>
</comment>
<proteinExistence type="predicted"/>
<protein>
    <submittedName>
        <fullName evidence="2">Transcriptional regulator with XRE-family HTH domain</fullName>
    </submittedName>
</protein>
<dbReference type="Pfam" id="PF01381">
    <property type="entry name" value="HTH_3"/>
    <property type="match status" value="1"/>
</dbReference>
<keyword evidence="3" id="KW-1185">Reference proteome</keyword>
<dbReference type="CDD" id="cd00093">
    <property type="entry name" value="HTH_XRE"/>
    <property type="match status" value="1"/>
</dbReference>
<dbReference type="SMART" id="SM00530">
    <property type="entry name" value="HTH_XRE"/>
    <property type="match status" value="1"/>
</dbReference>
<sequence length="119" mass="12796">MAEPLLREVHGLLLRRARLRQGRKLEEVAAAAGISMQYLSEIERGRKEPSSEVLAAVCGGLGTTVAMLTRATHRQYLELRIVPEQDFSTAPGLSAPGLSTPDLAVQNYRGGTAVELLAA</sequence>
<dbReference type="InterPro" id="IPR010982">
    <property type="entry name" value="Lambda_DNA-bd_dom_sf"/>
</dbReference>
<dbReference type="InterPro" id="IPR001387">
    <property type="entry name" value="Cro/C1-type_HTH"/>
</dbReference>
<gene>
    <name evidence="2" type="ORF">FHU41_001137</name>
</gene>
<dbReference type="PROSITE" id="PS50943">
    <property type="entry name" value="HTH_CROC1"/>
    <property type="match status" value="1"/>
</dbReference>
<organism evidence="2 3">
    <name type="scientific">Psychromicrobium silvestre</name>
    <dbReference type="NCBI Taxonomy" id="1645614"/>
    <lineage>
        <taxon>Bacteria</taxon>
        <taxon>Bacillati</taxon>
        <taxon>Actinomycetota</taxon>
        <taxon>Actinomycetes</taxon>
        <taxon>Micrococcales</taxon>
        <taxon>Micrococcaceae</taxon>
        <taxon>Psychromicrobium</taxon>
    </lineage>
</organism>
<dbReference type="AlphaFoldDB" id="A0A7Y9LSS1"/>
<evidence type="ECO:0000259" key="1">
    <source>
        <dbReference type="PROSITE" id="PS50943"/>
    </source>
</evidence>
<evidence type="ECO:0000313" key="2">
    <source>
        <dbReference type="EMBL" id="NYE94916.1"/>
    </source>
</evidence>
<name>A0A7Y9LSS1_9MICC</name>
<dbReference type="RefSeq" id="WP_179388626.1">
    <property type="nucleotide sequence ID" value="NZ_JACBYQ010000001.1"/>
</dbReference>
<dbReference type="Gene3D" id="1.10.260.40">
    <property type="entry name" value="lambda repressor-like DNA-binding domains"/>
    <property type="match status" value="1"/>
</dbReference>
<feature type="domain" description="HTH cro/C1-type" evidence="1">
    <location>
        <begin position="14"/>
        <end position="68"/>
    </location>
</feature>
<dbReference type="Proteomes" id="UP000521748">
    <property type="component" value="Unassembled WGS sequence"/>
</dbReference>